<dbReference type="GO" id="GO:0005737">
    <property type="term" value="C:cytoplasm"/>
    <property type="evidence" value="ECO:0007669"/>
    <property type="project" value="UniProtKB-SubCell"/>
</dbReference>
<dbReference type="GO" id="GO:0004139">
    <property type="term" value="F:deoxyribose-phosphate aldolase activity"/>
    <property type="evidence" value="ECO:0007669"/>
    <property type="project" value="UniProtKB-UniRule"/>
</dbReference>
<dbReference type="PANTHER" id="PTHR10889">
    <property type="entry name" value="DEOXYRIBOSE-PHOSPHATE ALDOLASE"/>
    <property type="match status" value="1"/>
</dbReference>
<keyword evidence="3 7" id="KW-0456">Lyase</keyword>
<evidence type="ECO:0000256" key="7">
    <source>
        <dbReference type="HAMAP-Rule" id="MF_00114"/>
    </source>
</evidence>
<name>A0A1T5IEV2_9FIRM</name>
<sequence length="222" mass="23758">MKIQNYIDHTLLKPEATEEQVKKICDEAKEYGFASVCVNSYYASLVRKELRGTDVKTCVVVGFPLGASVKEAKAFEAKEAIENGAQEIDMVINIGALKSKKYDYVKEDIKAVVDAANKKALVKVIIETCLLTQEEKIKACEISKEAGADFVKTSTGFSTGGATVEDIKLMRKTVGQDMGVKASGGVRTIEDAKTMINAGASRIGASSSVAIVKGLKNSGSGY</sequence>
<keyword evidence="9" id="KW-1185">Reference proteome</keyword>
<comment type="similarity">
    <text evidence="1 7">Belongs to the DeoC/FbaB aldolase family. DeoC type 1 subfamily.</text>
</comment>
<dbReference type="InterPro" id="IPR011343">
    <property type="entry name" value="DeoC"/>
</dbReference>
<evidence type="ECO:0000313" key="9">
    <source>
        <dbReference type="Proteomes" id="UP000190285"/>
    </source>
</evidence>
<proteinExistence type="inferred from homology"/>
<dbReference type="InterPro" id="IPR002915">
    <property type="entry name" value="DeoC/FbaB/LacD_aldolase"/>
</dbReference>
<dbReference type="UniPathway" id="UPA00002">
    <property type="reaction ID" value="UER00468"/>
</dbReference>
<dbReference type="EC" id="4.1.2.4" evidence="7"/>
<dbReference type="EMBL" id="FUZT01000001">
    <property type="protein sequence ID" value="SKC37635.1"/>
    <property type="molecule type" value="Genomic_DNA"/>
</dbReference>
<keyword evidence="4 7" id="KW-0704">Schiff base</keyword>
<dbReference type="Pfam" id="PF01791">
    <property type="entry name" value="DeoC"/>
    <property type="match status" value="1"/>
</dbReference>
<comment type="function">
    <text evidence="6 7">Catalyzes a reversible aldol reaction between acetaldehyde and D-glyceraldehyde 3-phosphate to generate 2-deoxy-D-ribose 5-phosphate.</text>
</comment>
<dbReference type="PANTHER" id="PTHR10889:SF1">
    <property type="entry name" value="DEOXYRIBOSE-PHOSPHATE ALDOLASE"/>
    <property type="match status" value="1"/>
</dbReference>
<comment type="subcellular location">
    <subcellularLocation>
        <location evidence="7">Cytoplasm</location>
    </subcellularLocation>
</comment>
<dbReference type="Proteomes" id="UP000190285">
    <property type="component" value="Unassembled WGS sequence"/>
</dbReference>
<reference evidence="8 9" key="1">
    <citation type="submission" date="2017-02" db="EMBL/GenBank/DDBJ databases">
        <authorList>
            <person name="Peterson S.W."/>
        </authorList>
    </citation>
    <scope>NUCLEOTIDE SEQUENCE [LARGE SCALE GENOMIC DNA]</scope>
    <source>
        <strain evidence="8 9">M1</strain>
    </source>
</reference>
<dbReference type="GO" id="GO:0006018">
    <property type="term" value="P:2-deoxyribose 1-phosphate catabolic process"/>
    <property type="evidence" value="ECO:0007669"/>
    <property type="project" value="UniProtKB-UniRule"/>
</dbReference>
<feature type="active site" description="Schiff-base intermediate with acetaldehyde" evidence="7">
    <location>
        <position position="152"/>
    </location>
</feature>
<comment type="catalytic activity">
    <reaction evidence="5 7">
        <text>2-deoxy-D-ribose 5-phosphate = D-glyceraldehyde 3-phosphate + acetaldehyde</text>
        <dbReference type="Rhea" id="RHEA:12821"/>
        <dbReference type="ChEBI" id="CHEBI:15343"/>
        <dbReference type="ChEBI" id="CHEBI:59776"/>
        <dbReference type="ChEBI" id="CHEBI:62877"/>
        <dbReference type="EC" id="4.1.2.4"/>
    </reaction>
</comment>
<dbReference type="CDD" id="cd00959">
    <property type="entry name" value="DeoC"/>
    <property type="match status" value="1"/>
</dbReference>
<organism evidence="8 9">
    <name type="scientific">Maledivibacter halophilus</name>
    <dbReference type="NCBI Taxonomy" id="36842"/>
    <lineage>
        <taxon>Bacteria</taxon>
        <taxon>Bacillati</taxon>
        <taxon>Bacillota</taxon>
        <taxon>Clostridia</taxon>
        <taxon>Peptostreptococcales</taxon>
        <taxon>Caminicellaceae</taxon>
        <taxon>Maledivibacter</taxon>
    </lineage>
</organism>
<dbReference type="RefSeq" id="WP_079488798.1">
    <property type="nucleotide sequence ID" value="NZ_FUZT01000001.1"/>
</dbReference>
<dbReference type="FunFam" id="3.20.20.70:FF:000044">
    <property type="entry name" value="Deoxyribose-phosphate aldolase"/>
    <property type="match status" value="1"/>
</dbReference>
<gene>
    <name evidence="7" type="primary">deoC</name>
    <name evidence="8" type="ORF">SAMN02194393_00303</name>
</gene>
<evidence type="ECO:0000256" key="2">
    <source>
        <dbReference type="ARBA" id="ARBA00022490"/>
    </source>
</evidence>
<evidence type="ECO:0000256" key="4">
    <source>
        <dbReference type="ARBA" id="ARBA00023270"/>
    </source>
</evidence>
<comment type="pathway">
    <text evidence="7">Carbohydrate degradation; 2-deoxy-D-ribose 1-phosphate degradation; D-glyceraldehyde 3-phosphate and acetaldehyde from 2-deoxy-alpha-D-ribose 1-phosphate: step 2/2.</text>
</comment>
<dbReference type="GO" id="GO:0009264">
    <property type="term" value="P:deoxyribonucleotide catabolic process"/>
    <property type="evidence" value="ECO:0007669"/>
    <property type="project" value="UniProtKB-UniRule"/>
</dbReference>
<keyword evidence="2 7" id="KW-0963">Cytoplasm</keyword>
<evidence type="ECO:0000256" key="3">
    <source>
        <dbReference type="ARBA" id="ARBA00023239"/>
    </source>
</evidence>
<feature type="active site" description="Proton donor/acceptor" evidence="7">
    <location>
        <position position="89"/>
    </location>
</feature>
<accession>A0A1T5IEV2</accession>
<dbReference type="Gene3D" id="3.20.20.70">
    <property type="entry name" value="Aldolase class I"/>
    <property type="match status" value="1"/>
</dbReference>
<dbReference type="NCBIfam" id="TIGR00126">
    <property type="entry name" value="deoC"/>
    <property type="match status" value="1"/>
</dbReference>
<dbReference type="PIRSF" id="PIRSF001357">
    <property type="entry name" value="DeoC"/>
    <property type="match status" value="1"/>
</dbReference>
<evidence type="ECO:0000313" key="8">
    <source>
        <dbReference type="EMBL" id="SKC37635.1"/>
    </source>
</evidence>
<dbReference type="GO" id="GO:0016052">
    <property type="term" value="P:carbohydrate catabolic process"/>
    <property type="evidence" value="ECO:0007669"/>
    <property type="project" value="TreeGrafter"/>
</dbReference>
<dbReference type="OrthoDB" id="9778711at2"/>
<dbReference type="STRING" id="36842.SAMN02194393_00303"/>
<protein>
    <recommendedName>
        <fullName evidence="7">Deoxyribose-phosphate aldolase</fullName>
        <shortName evidence="7">DERA</shortName>
        <ecNumber evidence="7">4.1.2.4</ecNumber>
    </recommendedName>
    <alternativeName>
        <fullName evidence="7">2-deoxy-D-ribose 5-phosphate aldolase</fullName>
    </alternativeName>
    <alternativeName>
        <fullName evidence="7">Phosphodeoxyriboaldolase</fullName>
        <shortName evidence="7">Deoxyriboaldolase</shortName>
    </alternativeName>
</protein>
<dbReference type="SUPFAM" id="SSF51569">
    <property type="entry name" value="Aldolase"/>
    <property type="match status" value="1"/>
</dbReference>
<evidence type="ECO:0000256" key="5">
    <source>
        <dbReference type="ARBA" id="ARBA00048791"/>
    </source>
</evidence>
<dbReference type="AlphaFoldDB" id="A0A1T5IEV2"/>
<evidence type="ECO:0000256" key="6">
    <source>
        <dbReference type="ARBA" id="ARBA00056337"/>
    </source>
</evidence>
<feature type="active site" description="Proton donor/acceptor" evidence="7">
    <location>
        <position position="181"/>
    </location>
</feature>
<evidence type="ECO:0000256" key="1">
    <source>
        <dbReference type="ARBA" id="ARBA00010936"/>
    </source>
</evidence>
<dbReference type="InterPro" id="IPR028581">
    <property type="entry name" value="DeoC_typeI"/>
</dbReference>
<dbReference type="SMART" id="SM01133">
    <property type="entry name" value="DeoC"/>
    <property type="match status" value="1"/>
</dbReference>
<dbReference type="InterPro" id="IPR013785">
    <property type="entry name" value="Aldolase_TIM"/>
</dbReference>
<dbReference type="HAMAP" id="MF_00114">
    <property type="entry name" value="DeoC_type1"/>
    <property type="match status" value="1"/>
</dbReference>